<sequence length="152" mass="17486">MNSKLKILIDEGGLVIEKSIGWDQINKYLTRALKDLETAQKLIKVDEAVAMDLVYKALFHASNALIRANGVRPGKIRQHKAVVRAASIFLGKKANKYILRYEKLRIKRNEFEYGAVFRSSQSEINNGIKDTRKYIQMIKSFLLQKNPQKHLL</sequence>
<feature type="domain" description="HEPN" evidence="1">
    <location>
        <begin position="27"/>
        <end position="139"/>
    </location>
</feature>
<dbReference type="Pfam" id="PF05168">
    <property type="entry name" value="HEPN"/>
    <property type="match status" value="1"/>
</dbReference>
<reference evidence="2 3" key="1">
    <citation type="journal article" date="2016" name="Nat. Commun.">
        <title>Thousands of microbial genomes shed light on interconnected biogeochemical processes in an aquifer system.</title>
        <authorList>
            <person name="Anantharaman K."/>
            <person name="Brown C.T."/>
            <person name="Hug L.A."/>
            <person name="Sharon I."/>
            <person name="Castelle C.J."/>
            <person name="Probst A.J."/>
            <person name="Thomas B.C."/>
            <person name="Singh A."/>
            <person name="Wilkins M.J."/>
            <person name="Karaoz U."/>
            <person name="Brodie E.L."/>
            <person name="Williams K.H."/>
            <person name="Hubbard S.S."/>
            <person name="Banfield J.F."/>
        </authorList>
    </citation>
    <scope>NUCLEOTIDE SEQUENCE [LARGE SCALE GENOMIC DNA]</scope>
</reference>
<dbReference type="AlphaFoldDB" id="A0A1F5Z8D9"/>
<evidence type="ECO:0000313" key="3">
    <source>
        <dbReference type="Proteomes" id="UP000176854"/>
    </source>
</evidence>
<comment type="caution">
    <text evidence="2">The sequence shown here is derived from an EMBL/GenBank/DDBJ whole genome shotgun (WGS) entry which is preliminary data.</text>
</comment>
<proteinExistence type="predicted"/>
<accession>A0A1F5Z8D9</accession>
<organism evidence="2 3">
    <name type="scientific">Candidatus Gottesmanbacteria bacterium RBG_16_43_7</name>
    <dbReference type="NCBI Taxonomy" id="1798373"/>
    <lineage>
        <taxon>Bacteria</taxon>
        <taxon>Candidatus Gottesmaniibacteriota</taxon>
    </lineage>
</organism>
<dbReference type="Gene3D" id="1.20.120.330">
    <property type="entry name" value="Nucleotidyltransferases domain 2"/>
    <property type="match status" value="1"/>
</dbReference>
<gene>
    <name evidence="2" type="ORF">A2154_03970</name>
</gene>
<protein>
    <recommendedName>
        <fullName evidence="1">HEPN domain-containing protein</fullName>
    </recommendedName>
</protein>
<name>A0A1F5Z8D9_9BACT</name>
<dbReference type="Proteomes" id="UP000176854">
    <property type="component" value="Unassembled WGS sequence"/>
</dbReference>
<dbReference type="InterPro" id="IPR007842">
    <property type="entry name" value="HEPN_dom"/>
</dbReference>
<evidence type="ECO:0000259" key="1">
    <source>
        <dbReference type="Pfam" id="PF05168"/>
    </source>
</evidence>
<evidence type="ECO:0000313" key="2">
    <source>
        <dbReference type="EMBL" id="OGG08739.1"/>
    </source>
</evidence>
<dbReference type="EMBL" id="MFJC01000049">
    <property type="protein sequence ID" value="OGG08739.1"/>
    <property type="molecule type" value="Genomic_DNA"/>
</dbReference>
<dbReference type="STRING" id="1798373.A2154_03970"/>